<reference evidence="1 2" key="1">
    <citation type="submission" date="2024-02" db="EMBL/GenBank/DDBJ databases">
        <title>A draft genome for the cacao thread blight pathogen Marasmius crinis-equi.</title>
        <authorList>
            <person name="Cohen S.P."/>
            <person name="Baruah I.K."/>
            <person name="Amoako-Attah I."/>
            <person name="Bukari Y."/>
            <person name="Meinhardt L.W."/>
            <person name="Bailey B.A."/>
        </authorList>
    </citation>
    <scope>NUCLEOTIDE SEQUENCE [LARGE SCALE GENOMIC DNA]</scope>
    <source>
        <strain evidence="1 2">GH-76</strain>
    </source>
</reference>
<gene>
    <name evidence="1" type="ORF">V5O48_005517</name>
</gene>
<dbReference type="Proteomes" id="UP001465976">
    <property type="component" value="Unassembled WGS sequence"/>
</dbReference>
<comment type="caution">
    <text evidence="1">The sequence shown here is derived from an EMBL/GenBank/DDBJ whole genome shotgun (WGS) entry which is preliminary data.</text>
</comment>
<dbReference type="EMBL" id="JBAHYK010000221">
    <property type="protein sequence ID" value="KAL0576472.1"/>
    <property type="molecule type" value="Genomic_DNA"/>
</dbReference>
<organism evidence="1 2">
    <name type="scientific">Marasmius crinis-equi</name>
    <dbReference type="NCBI Taxonomy" id="585013"/>
    <lineage>
        <taxon>Eukaryota</taxon>
        <taxon>Fungi</taxon>
        <taxon>Dikarya</taxon>
        <taxon>Basidiomycota</taxon>
        <taxon>Agaricomycotina</taxon>
        <taxon>Agaricomycetes</taxon>
        <taxon>Agaricomycetidae</taxon>
        <taxon>Agaricales</taxon>
        <taxon>Marasmiineae</taxon>
        <taxon>Marasmiaceae</taxon>
        <taxon>Marasmius</taxon>
    </lineage>
</organism>
<sequence length="169" mass="18218">MHGIWRATNAMLYETVTLGQWFGTRTDSQQLHLADHTIQSILNGLKSKNSTLLALNVLAKRTQRIEPGAACVEGAEIHLLLMTGTSQMLVQRVQRAERIMAKVAFVGVSVPALRARKVFGLVVRAVGPGEEAGWVSDDIILVILTDVTVDGVSVDSGGALTVLEVEDES</sequence>
<protein>
    <submittedName>
        <fullName evidence="1">Uncharacterized protein</fullName>
    </submittedName>
</protein>
<accession>A0ABR3FM25</accession>
<evidence type="ECO:0000313" key="1">
    <source>
        <dbReference type="EMBL" id="KAL0576472.1"/>
    </source>
</evidence>
<evidence type="ECO:0000313" key="2">
    <source>
        <dbReference type="Proteomes" id="UP001465976"/>
    </source>
</evidence>
<proteinExistence type="predicted"/>
<keyword evidence="2" id="KW-1185">Reference proteome</keyword>
<name>A0ABR3FM25_9AGAR</name>